<dbReference type="NCBIfam" id="NF041744">
    <property type="entry name" value="RdrB"/>
    <property type="match status" value="1"/>
</dbReference>
<dbReference type="PANTHER" id="PTHR11409">
    <property type="entry name" value="ADENOSINE DEAMINASE"/>
    <property type="match status" value="1"/>
</dbReference>
<dbReference type="EMBL" id="FUZI01000001">
    <property type="protein sequence ID" value="SKC30979.1"/>
    <property type="molecule type" value="Genomic_DNA"/>
</dbReference>
<organism evidence="1 2">
    <name type="scientific">Photobacterium piscicola</name>
    <dbReference type="NCBI Taxonomy" id="1378299"/>
    <lineage>
        <taxon>Bacteria</taxon>
        <taxon>Pseudomonadati</taxon>
        <taxon>Pseudomonadota</taxon>
        <taxon>Gammaproteobacteria</taxon>
        <taxon>Vibrionales</taxon>
        <taxon>Vibrionaceae</taxon>
        <taxon>Photobacterium</taxon>
    </lineage>
</organism>
<dbReference type="AlphaFoldDB" id="A0A1T5HVY3"/>
<dbReference type="GO" id="GO:0046103">
    <property type="term" value="P:inosine biosynthetic process"/>
    <property type="evidence" value="ECO:0007669"/>
    <property type="project" value="TreeGrafter"/>
</dbReference>
<dbReference type="Proteomes" id="UP000189966">
    <property type="component" value="Unassembled WGS sequence"/>
</dbReference>
<evidence type="ECO:0000313" key="2">
    <source>
        <dbReference type="Proteomes" id="UP000189966"/>
    </source>
</evidence>
<dbReference type="GO" id="GO:0043103">
    <property type="term" value="P:hypoxanthine salvage"/>
    <property type="evidence" value="ECO:0007669"/>
    <property type="project" value="TreeGrafter"/>
</dbReference>
<dbReference type="InterPro" id="IPR006330">
    <property type="entry name" value="Ado/ade_deaminase"/>
</dbReference>
<dbReference type="PANTHER" id="PTHR11409:SF43">
    <property type="entry name" value="ADENOSINE DEAMINASE"/>
    <property type="match status" value="1"/>
</dbReference>
<dbReference type="SUPFAM" id="SSF51556">
    <property type="entry name" value="Metallo-dependent hydrolases"/>
    <property type="match status" value="1"/>
</dbReference>
<accession>A0A1T5HVY3</accession>
<reference evidence="1 2" key="1">
    <citation type="submission" date="2017-02" db="EMBL/GenBank/DDBJ databases">
        <authorList>
            <person name="Peterson S.W."/>
        </authorList>
    </citation>
    <scope>NUCLEOTIDE SEQUENCE [LARGE SCALE GENOMIC DNA]</scope>
    <source>
        <strain evidence="2">type strain: NCCB 100098</strain>
    </source>
</reference>
<gene>
    <name evidence="1" type="ORF">CZ809_00457</name>
</gene>
<dbReference type="InterPro" id="IPR032466">
    <property type="entry name" value="Metal_Hydrolase"/>
</dbReference>
<dbReference type="Gene3D" id="3.20.20.140">
    <property type="entry name" value="Metal-dependent hydrolases"/>
    <property type="match status" value="2"/>
</dbReference>
<name>A0A1T5HVY3_9GAMM</name>
<dbReference type="GO" id="GO:0006154">
    <property type="term" value="P:adenosine catabolic process"/>
    <property type="evidence" value="ECO:0007669"/>
    <property type="project" value="TreeGrafter"/>
</dbReference>
<sequence>MLKVSDESIAYASLLTSDRLLFNEVGIDKKKFLLQEKSIFDYQPYISRMLRNEDVTALIRSLNLDKISLKKLLSLLAKKYLIWQGDRFDVKLSYLEEWLELASLIDVSWIIAKAYSDLTYDYDISEQDIITCIKDNQCPTALQQLKGKKGFADNHVHLGGHGHTGPSLLSFSLYGVEVTGKIKWPRRPESTLFESERYKKNDLPKWGALLGDNLAAFAFDHDYKRVNKLHIKPHINVEFKGDAISYIERGECNNFSQHCLSQSHCLLIPSANRWLLFCTGLISLNKEADNALDTYIRISNILRNYMIVMGAGLGQFVESFHFPLRKSRHLGSQDIVGLDAFKSDISKDTVREFRVSPNIAIGSNSFPADPKDLKASLEALYKESLAERVHFVLHFTRSGKREDRRQSKFRANIKNQVRLLQQFHGSVSFSDTEIKAFQIEDESLRVDLRKAIRGYDVAGNENELPIEVFAPALRVLRLAKHSSQSLFTTRHQRPFLTIHAGEDYSHLLSGLRAIDEAVYFCDYQSGDRIGHGLALGVSPISWAQRQQTAYVTIGEHLDNLVWCFQKSLEVIQKVPKFTGVLHLLQEKINFWSGYLYEEEHSCRSLYEAWKLRRNCPYALNLDELSSDKPPVIDGKNPLYRDWIIDFDQIQCNASSQKAFVLWQKYILAELDVHFFKRREKSVIIHCNPKQGFEPFGYKHGTYFDSISAAELELYEAIQDLQIEKYGSQEIIFEACPTSNIYIGRFEHYHEHPIYRWNPPIESWLNAGERFNKFGLRRGAISVCVNTDDSALMPTSIQNEHRVLQRAAVEYYGVGSNKAEDWIDRIRQKGVEVFEENHLDWVN</sequence>
<dbReference type="GO" id="GO:0004000">
    <property type="term" value="F:adenosine deaminase activity"/>
    <property type="evidence" value="ECO:0007669"/>
    <property type="project" value="TreeGrafter"/>
</dbReference>
<protein>
    <submittedName>
        <fullName evidence="1">Adenosine deaminase</fullName>
    </submittedName>
</protein>
<proteinExistence type="predicted"/>
<evidence type="ECO:0000313" key="1">
    <source>
        <dbReference type="EMBL" id="SKC30979.1"/>
    </source>
</evidence>
<dbReference type="GO" id="GO:0005829">
    <property type="term" value="C:cytosol"/>
    <property type="evidence" value="ECO:0007669"/>
    <property type="project" value="TreeGrafter"/>
</dbReference>